<evidence type="ECO:0000256" key="2">
    <source>
        <dbReference type="ARBA" id="ARBA00004397"/>
    </source>
</evidence>
<dbReference type="CDD" id="cd01479">
    <property type="entry name" value="Sec24-like"/>
    <property type="match status" value="1"/>
</dbReference>
<evidence type="ECO:0000256" key="9">
    <source>
        <dbReference type="ARBA" id="ARBA00022833"/>
    </source>
</evidence>
<keyword evidence="8" id="KW-0256">Endoplasmic reticulum</keyword>
<evidence type="ECO:0000313" key="20">
    <source>
        <dbReference type="Proteomes" id="UP000694621"/>
    </source>
</evidence>
<dbReference type="Gene3D" id="3.40.20.10">
    <property type="entry name" value="Severin"/>
    <property type="match status" value="1"/>
</dbReference>
<evidence type="ECO:0000256" key="8">
    <source>
        <dbReference type="ARBA" id="ARBA00022824"/>
    </source>
</evidence>
<dbReference type="InterPro" id="IPR036174">
    <property type="entry name" value="Znf_Sec23_Sec24_sf"/>
</dbReference>
<feature type="domain" description="Zinc finger Sec23/Sec24-type" evidence="16">
    <location>
        <begin position="158"/>
        <end position="194"/>
    </location>
</feature>
<dbReference type="Proteomes" id="UP000694621">
    <property type="component" value="Unplaced"/>
</dbReference>
<evidence type="ECO:0000256" key="14">
    <source>
        <dbReference type="SAM" id="MobiDB-lite"/>
    </source>
</evidence>
<dbReference type="SUPFAM" id="SSF82754">
    <property type="entry name" value="C-terminal, gelsolin-like domain of Sec23/24"/>
    <property type="match status" value="1"/>
</dbReference>
<dbReference type="AlphaFoldDB" id="A0A8B9GXK6"/>
<dbReference type="SUPFAM" id="SSF82919">
    <property type="entry name" value="Zn-finger domain of Sec23/24"/>
    <property type="match status" value="1"/>
</dbReference>
<keyword evidence="11" id="KW-0653">Protein transport</keyword>
<dbReference type="Pfam" id="PF04815">
    <property type="entry name" value="Sec23_helical"/>
    <property type="match status" value="1"/>
</dbReference>
<evidence type="ECO:0000259" key="15">
    <source>
        <dbReference type="Pfam" id="PF00626"/>
    </source>
</evidence>
<comment type="similarity">
    <text evidence="4">Belongs to the SEC23/SEC24 family. SEC24 subfamily.</text>
</comment>
<evidence type="ECO:0000256" key="5">
    <source>
        <dbReference type="ARBA" id="ARBA00022448"/>
    </source>
</evidence>
<evidence type="ECO:0000256" key="13">
    <source>
        <dbReference type="ARBA" id="ARBA00023329"/>
    </source>
</evidence>
<dbReference type="PANTHER" id="PTHR13803">
    <property type="entry name" value="SEC24-RELATED PROTEIN"/>
    <property type="match status" value="1"/>
</dbReference>
<feature type="domain" description="Sec23/Sec24 helical" evidence="18">
    <location>
        <begin position="550"/>
        <end position="650"/>
    </location>
</feature>
<dbReference type="Ensembl" id="ENSAMXT00005004504.1">
    <property type="protein sequence ID" value="ENSAMXP00005003951.1"/>
    <property type="gene ID" value="ENSAMXG00005001415.1"/>
</dbReference>
<dbReference type="Gene3D" id="3.40.50.410">
    <property type="entry name" value="von Willebrand factor, type A domain"/>
    <property type="match status" value="1"/>
</dbReference>
<dbReference type="Gene3D" id="2.30.30.380">
    <property type="entry name" value="Zn-finger domain of Sec23/24"/>
    <property type="match status" value="1"/>
</dbReference>
<sequence length="799" mass="89536">MPVGGSYPPQPGHAGTSYPSLPPGYQSMQAPPSTLPTPPLTQHYPPQPQQYHQPPAGPAQLSSALSALSLQSQTPEALLVLNLLQERNLLPAGPVPAPTPCLPQDLQKLNCSPEVFRSTLTSIPQTQSLLNKAKLPLGLLLHPFKDLSQLPVVTSSTIVRCRSCRTYINPFVSFLDQRRWKCNLCYRVNDVPEEFMYNPVSRSYGEPHKRPEVQNATIEFIAPSEYMLRPPQPAVYLFLLDVSHNAVETGYLDVVCQSLLENLNSLPGDTRTKIGLITFDSMIHFYNLQDGLSQPQMLIVSDLEDIFLPTPDSLLVNLSESKELVRDLLKTLPQMFTKTMETHSALGPALQAAFKLMSPTGGRVTVFQTQLPTLGVGALKSREDPNQRASAKDVQHLSPATDFYKKLALDCSGQQVAVDLFMLSAQYCDLATLGCISRYSAGSVYFYPSYHSEHNPAQTERFQKDLKRYLTRKIGFEAVMRIRCTKGLRFSVKCQCGERNFCWYPQRCHLDKIFRFQTYGLSGEGVWRIRVHTMCLPVVNSMSDIFAGADVQAITCLLASMAVDRSVTASLSDARDAVTNAAIDSLVSYRSSVLTIQQPGLLAPACLCLFPLYILALLKQRAFRTGTSTRLDDRVFAMYQLKYQPLSYLMLMIHPALYRLDDLTDEGALNINDRTIPQPRALQLSVEKLSRDGAFLMDTGSDLYLWVGKSCNPTFLNQVLGVQNYANNQLPELDTAESARTRAFIGWIREQRPFYPVLHLIRDESPMKSSFMQNMIEDRTESALSYYEFLLHVQQQVSK</sequence>
<reference evidence="19" key="1">
    <citation type="submission" date="2025-08" db="UniProtKB">
        <authorList>
            <consortium name="Ensembl"/>
        </authorList>
    </citation>
    <scope>IDENTIFICATION</scope>
</reference>
<evidence type="ECO:0000256" key="10">
    <source>
        <dbReference type="ARBA" id="ARBA00022892"/>
    </source>
</evidence>
<dbReference type="InterPro" id="IPR007123">
    <property type="entry name" value="Gelsolin-like_dom"/>
</dbReference>
<dbReference type="Pfam" id="PF04811">
    <property type="entry name" value="Sec23_trunk"/>
    <property type="match status" value="1"/>
</dbReference>
<feature type="domain" description="Sec23/Sec24 trunk" evidence="17">
    <location>
        <begin position="231"/>
        <end position="470"/>
    </location>
</feature>
<evidence type="ECO:0000313" key="19">
    <source>
        <dbReference type="Ensembl" id="ENSAMXP00005003951.1"/>
    </source>
</evidence>
<dbReference type="InterPro" id="IPR006900">
    <property type="entry name" value="Sec23/24_helical_dom"/>
</dbReference>
<dbReference type="InterPro" id="IPR006895">
    <property type="entry name" value="Znf_Sec23_Sec24"/>
</dbReference>
<keyword evidence="7" id="KW-0479">Metal-binding</keyword>
<dbReference type="GO" id="GO:0090110">
    <property type="term" value="P:COPII-coated vesicle cargo loading"/>
    <property type="evidence" value="ECO:0007669"/>
    <property type="project" value="TreeGrafter"/>
</dbReference>
<dbReference type="Pfam" id="PF00626">
    <property type="entry name" value="Gelsolin"/>
    <property type="match status" value="1"/>
</dbReference>
<dbReference type="Gene3D" id="2.60.40.1670">
    <property type="entry name" value="beta-sandwich domain of Sec23/24"/>
    <property type="match status" value="1"/>
</dbReference>
<keyword evidence="9" id="KW-0862">Zinc</keyword>
<evidence type="ECO:0000256" key="11">
    <source>
        <dbReference type="ARBA" id="ARBA00022927"/>
    </source>
</evidence>
<evidence type="ECO:0000256" key="7">
    <source>
        <dbReference type="ARBA" id="ARBA00022723"/>
    </source>
</evidence>
<evidence type="ECO:0000259" key="18">
    <source>
        <dbReference type="Pfam" id="PF04815"/>
    </source>
</evidence>
<evidence type="ECO:0000259" key="17">
    <source>
        <dbReference type="Pfam" id="PF04811"/>
    </source>
</evidence>
<dbReference type="InterPro" id="IPR036465">
    <property type="entry name" value="vWFA_dom_sf"/>
</dbReference>
<evidence type="ECO:0000259" key="16">
    <source>
        <dbReference type="Pfam" id="PF04810"/>
    </source>
</evidence>
<dbReference type="FunFam" id="2.30.30.380:FF:000004">
    <property type="entry name" value="SEC24 homolog B, COPII coat complex component"/>
    <property type="match status" value="1"/>
</dbReference>
<dbReference type="PANTHER" id="PTHR13803:SF1">
    <property type="entry name" value="PROTEIN TRANSPORT PROTEIN SEC24A"/>
    <property type="match status" value="1"/>
</dbReference>
<dbReference type="InterPro" id="IPR036180">
    <property type="entry name" value="Gelsolin-like_dom_sf"/>
</dbReference>
<evidence type="ECO:0000256" key="12">
    <source>
        <dbReference type="ARBA" id="ARBA00023136"/>
    </source>
</evidence>
<keyword evidence="12" id="KW-0472">Membrane</keyword>
<evidence type="ECO:0000256" key="1">
    <source>
        <dbReference type="ARBA" id="ARBA00004299"/>
    </source>
</evidence>
<keyword evidence="5" id="KW-0813">Transport</keyword>
<dbReference type="GO" id="GO:0005829">
    <property type="term" value="C:cytosol"/>
    <property type="evidence" value="ECO:0007669"/>
    <property type="project" value="UniProtKB-SubCell"/>
</dbReference>
<dbReference type="InterPro" id="IPR050550">
    <property type="entry name" value="SEC23_SEC24_subfamily"/>
</dbReference>
<keyword evidence="6" id="KW-0963">Cytoplasm</keyword>
<feature type="compositionally biased region" description="Low complexity" evidence="14">
    <location>
        <begin position="40"/>
        <end position="60"/>
    </location>
</feature>
<dbReference type="FunFam" id="3.40.50.410:FF:000019">
    <property type="entry name" value="SEC24 homolog B, COPII coat complex component"/>
    <property type="match status" value="1"/>
</dbReference>
<keyword evidence="10" id="KW-0931">ER-Golgi transport</keyword>
<keyword evidence="13" id="KW-0968">Cytoplasmic vesicle</keyword>
<dbReference type="Gene3D" id="1.20.120.730">
    <property type="entry name" value="Sec23/Sec24 helical domain"/>
    <property type="match status" value="1"/>
</dbReference>
<name>A0A8B9GXK6_ASTMX</name>
<dbReference type="GO" id="GO:0030127">
    <property type="term" value="C:COPII vesicle coat"/>
    <property type="evidence" value="ECO:0007669"/>
    <property type="project" value="InterPro"/>
</dbReference>
<protein>
    <submittedName>
        <fullName evidence="19">SEC24 homolog A, COPII coat complex component</fullName>
    </submittedName>
</protein>
<dbReference type="InterPro" id="IPR041742">
    <property type="entry name" value="Sec24-like_trunk_dom"/>
</dbReference>
<dbReference type="GO" id="GO:0070971">
    <property type="term" value="C:endoplasmic reticulum exit site"/>
    <property type="evidence" value="ECO:0007669"/>
    <property type="project" value="TreeGrafter"/>
</dbReference>
<dbReference type="SUPFAM" id="SSF81811">
    <property type="entry name" value="Helical domain of Sec23/24"/>
    <property type="match status" value="1"/>
</dbReference>
<organism evidence="19 20">
    <name type="scientific">Astyanax mexicanus</name>
    <name type="common">Blind cave fish</name>
    <name type="synonym">Astyanax fasciatus mexicanus</name>
    <dbReference type="NCBI Taxonomy" id="7994"/>
    <lineage>
        <taxon>Eukaryota</taxon>
        <taxon>Metazoa</taxon>
        <taxon>Chordata</taxon>
        <taxon>Craniata</taxon>
        <taxon>Vertebrata</taxon>
        <taxon>Euteleostomi</taxon>
        <taxon>Actinopterygii</taxon>
        <taxon>Neopterygii</taxon>
        <taxon>Teleostei</taxon>
        <taxon>Ostariophysi</taxon>
        <taxon>Characiformes</taxon>
        <taxon>Characoidei</taxon>
        <taxon>Acestrorhamphidae</taxon>
        <taxon>Acestrorhamphinae</taxon>
        <taxon>Astyanax</taxon>
    </lineage>
</organism>
<dbReference type="SUPFAM" id="SSF81995">
    <property type="entry name" value="beta-sandwich domain of Sec23/24"/>
    <property type="match status" value="1"/>
</dbReference>
<proteinExistence type="inferred from homology"/>
<dbReference type="InterPro" id="IPR029006">
    <property type="entry name" value="ADF-H/Gelsolin-like_dom_sf"/>
</dbReference>
<dbReference type="GO" id="GO:0008270">
    <property type="term" value="F:zinc ion binding"/>
    <property type="evidence" value="ECO:0007669"/>
    <property type="project" value="InterPro"/>
</dbReference>
<dbReference type="InterPro" id="IPR006896">
    <property type="entry name" value="Sec23/24_trunk_dom"/>
</dbReference>
<dbReference type="GO" id="GO:0006886">
    <property type="term" value="P:intracellular protein transport"/>
    <property type="evidence" value="ECO:0007669"/>
    <property type="project" value="InterPro"/>
</dbReference>
<evidence type="ECO:0000256" key="4">
    <source>
        <dbReference type="ARBA" id="ARBA00008334"/>
    </source>
</evidence>
<dbReference type="InterPro" id="IPR036175">
    <property type="entry name" value="Sec23/24_helical_dom_sf"/>
</dbReference>
<dbReference type="Pfam" id="PF04810">
    <property type="entry name" value="zf-Sec23_Sec24"/>
    <property type="match status" value="1"/>
</dbReference>
<dbReference type="GO" id="GO:0005789">
    <property type="term" value="C:endoplasmic reticulum membrane"/>
    <property type="evidence" value="ECO:0007669"/>
    <property type="project" value="UniProtKB-SubCell"/>
</dbReference>
<evidence type="ECO:0000256" key="6">
    <source>
        <dbReference type="ARBA" id="ARBA00022490"/>
    </source>
</evidence>
<accession>A0A8B9GXK6</accession>
<feature type="region of interest" description="Disordered" evidence="14">
    <location>
        <begin position="1"/>
        <end position="60"/>
    </location>
</feature>
<evidence type="ECO:0000256" key="3">
    <source>
        <dbReference type="ARBA" id="ARBA00004514"/>
    </source>
</evidence>
<dbReference type="GO" id="GO:0000149">
    <property type="term" value="F:SNARE binding"/>
    <property type="evidence" value="ECO:0007669"/>
    <property type="project" value="TreeGrafter"/>
</dbReference>
<feature type="domain" description="Gelsolin-like" evidence="15">
    <location>
        <begin position="677"/>
        <end position="727"/>
    </location>
</feature>
<comment type="subcellular location">
    <subcellularLocation>
        <location evidence="3">Cytoplasm</location>
        <location evidence="3">Cytosol</location>
    </subcellularLocation>
    <subcellularLocation>
        <location evidence="1">Cytoplasmic vesicle</location>
        <location evidence="1">COPII-coated vesicle membrane</location>
        <topology evidence="1">Peripheral membrane protein</topology>
        <orientation evidence="1">Cytoplasmic side</orientation>
    </subcellularLocation>
    <subcellularLocation>
        <location evidence="2">Endoplasmic reticulum membrane</location>
        <topology evidence="2">Peripheral membrane protein</topology>
        <orientation evidence="2">Cytoplasmic side</orientation>
    </subcellularLocation>
</comment>
<dbReference type="SUPFAM" id="SSF53300">
    <property type="entry name" value="vWA-like"/>
    <property type="match status" value="1"/>
</dbReference>